<feature type="transmembrane region" description="Helical" evidence="4">
    <location>
        <begin position="2673"/>
        <end position="2701"/>
    </location>
</feature>
<feature type="transmembrane region" description="Helical" evidence="4">
    <location>
        <begin position="2340"/>
        <end position="2359"/>
    </location>
</feature>
<dbReference type="Gene3D" id="3.30.40.10">
    <property type="entry name" value="Zinc/RING finger domain, C3HC4 (zinc finger)"/>
    <property type="match status" value="3"/>
</dbReference>
<dbReference type="Pfam" id="PF12906">
    <property type="entry name" value="RINGv"/>
    <property type="match status" value="3"/>
</dbReference>
<dbReference type="InterPro" id="IPR011016">
    <property type="entry name" value="Znf_RING-CH"/>
</dbReference>
<feature type="transmembrane region" description="Helical" evidence="4">
    <location>
        <begin position="1423"/>
        <end position="1441"/>
    </location>
</feature>
<feature type="transmembrane region" description="Helical" evidence="4">
    <location>
        <begin position="335"/>
        <end position="359"/>
    </location>
</feature>
<feature type="transmembrane region" description="Helical" evidence="4">
    <location>
        <begin position="1789"/>
        <end position="1813"/>
    </location>
</feature>
<feature type="transmembrane region" description="Helical" evidence="4">
    <location>
        <begin position="2225"/>
        <end position="2248"/>
    </location>
</feature>
<feature type="transmembrane region" description="Helical" evidence="4">
    <location>
        <begin position="1198"/>
        <end position="1215"/>
    </location>
</feature>
<feature type="transmembrane region" description="Helical" evidence="4">
    <location>
        <begin position="1345"/>
        <end position="1374"/>
    </location>
</feature>
<feature type="transmembrane region" description="Helical" evidence="4">
    <location>
        <begin position="2893"/>
        <end position="2918"/>
    </location>
</feature>
<accession>A0ABQ8B8E4</accession>
<dbReference type="Pfam" id="PF23113">
    <property type="entry name" value="MARCHF6_C"/>
    <property type="match status" value="3"/>
</dbReference>
<feature type="transmembrane region" description="Helical" evidence="4">
    <location>
        <begin position="992"/>
        <end position="1013"/>
    </location>
</feature>
<feature type="domain" description="RING-CH-type" evidence="5">
    <location>
        <begin position="2061"/>
        <end position="2122"/>
    </location>
</feature>
<keyword evidence="2" id="KW-0863">Zinc-finger</keyword>
<dbReference type="EMBL" id="JAGKQM010000011">
    <property type="protein sequence ID" value="KAH0900988.1"/>
    <property type="molecule type" value="Genomic_DNA"/>
</dbReference>
<feature type="transmembrane region" description="Helical" evidence="4">
    <location>
        <begin position="2517"/>
        <end position="2541"/>
    </location>
</feature>
<keyword evidence="4" id="KW-0472">Membrane</keyword>
<feature type="transmembrane region" description="Helical" evidence="4">
    <location>
        <begin position="1235"/>
        <end position="1260"/>
    </location>
</feature>
<dbReference type="SMART" id="SM00744">
    <property type="entry name" value="RINGv"/>
    <property type="match status" value="4"/>
</dbReference>
<keyword evidence="7" id="KW-1185">Reference proteome</keyword>
<feature type="transmembrane region" description="Helical" evidence="4">
    <location>
        <begin position="906"/>
        <end position="924"/>
    </location>
</feature>
<feature type="transmembrane region" description="Helical" evidence="4">
    <location>
        <begin position="1549"/>
        <end position="1575"/>
    </location>
</feature>
<feature type="transmembrane region" description="Helical" evidence="4">
    <location>
        <begin position="1878"/>
        <end position="1901"/>
    </location>
</feature>
<feature type="transmembrane region" description="Helical" evidence="4">
    <location>
        <begin position="526"/>
        <end position="551"/>
    </location>
</feature>
<feature type="transmembrane region" description="Helical" evidence="4">
    <location>
        <begin position="1699"/>
        <end position="1724"/>
    </location>
</feature>
<dbReference type="Proteomes" id="UP000824890">
    <property type="component" value="Unassembled WGS sequence"/>
</dbReference>
<keyword evidence="1" id="KW-0479">Metal-binding</keyword>
<evidence type="ECO:0000256" key="4">
    <source>
        <dbReference type="SAM" id="Phobius"/>
    </source>
</evidence>
<dbReference type="PANTHER" id="PTHR13145:SF3">
    <property type="entry name" value="RING_FYVE_PHD ZINC FINGER SUPERFAMILY PROTEIN"/>
    <property type="match status" value="1"/>
</dbReference>
<feature type="transmembrane region" description="Helical" evidence="4">
    <location>
        <begin position="2371"/>
        <end position="2392"/>
    </location>
</feature>
<keyword evidence="3" id="KW-0862">Zinc</keyword>
<feature type="transmembrane region" description="Helical" evidence="4">
    <location>
        <begin position="292"/>
        <end position="315"/>
    </location>
</feature>
<feature type="transmembrane region" description="Helical" evidence="4">
    <location>
        <begin position="2850"/>
        <end position="2873"/>
    </location>
</feature>
<sequence>METENKEAVQTEAKDMKNEDVDICRICQSPEEPDNPLRHPCACRGSLKYVHTDCIFLWINRRRRKHCEICKRSYSIVPVYSDNAPERLPCQELLKSLLLRAFRFMTLILPWLLAITFHSYCMFFLESKRVFELSCFFLGLIYTVEIVTEITFIVVLRVVYEELVRTEHELLRRVHLIANGLRHKGVTRVLLVLWKYMRVLCDWWHDQLLQLPFFHDMFMRGPLALAFVPRNTQLDEFGSIRRFLFFLDDNTFSVLAINISWSFLDCMLPYLIGQAVFVFLHCVPPHGWVLENISEITVGHIVLFSVWLAYLKSVFTLIRNPTRTRWFSLSVKDTLILCFKTILLPWMLGFWIDFCTFPLTGATVSQRLEVVSDYPHVAAKHWCVGIGYLLVALSCMKLIQEMSHNQTTKSLNCIYVPYSLRLLSMEQVYKDEFILGLLAAYICCPMRLANSVKQSIKPIVHKWVVAVSSCLKLSDFLVRRDGVNHNVRLAFGIAEGSMVSFYGSQRDTTCEEDTNEQRDEWFMLRIGLMLVLAALIQHSWLLPVLVGRAFFHSISFYMLSFGLEHDDICAFWIGLCIMRKIYKITCFVYDHIVTRRVDLLLKHVMKWIQNVLLFSIWIFVVPGLLGLLINLMIIIPSQVPLDESPVYNFLHDWLIGLYVLHICIALTMFTPVTCFATVAWREKLQRIRSVGINHLPFTWLIRDVIGSAINTLLITLCVPYVMVTSLFPVLGFSREANLTVQRFVWPVLLALMVIWFSAKLVRNLIVYLHQVEFDNRYKVGERLNEDGGYDRALPAEESDKDDDDDGGDLCRICRSPEGPNDPLKRIHQECLRLWLNRRGYKQGVVARVFWKHMAILCDWWHDRLTVSGFIYVLVIEPDEAVLRPRNPQFHEFGAVRRFFFLLDDNAFAVLATSIYVSFFFVLLPFTMGRLVSAVLLLFQLMGVATQLLSGDSSLVQEPVLVGYLTMLSLSLAYLGSFATLSRDTIQAIAKRLSMGFLRVAMTLQYVLWVICSAKMWKNLFVVKDGFVLCLEFGVLPLALGCWFDFCTLPILGTTVPQRLEFLSYCPIVMILHWMFGQLCLLWVCNAMELIQKNEDGGYDRALPAEESEKDDDDGGDLCRICRSPEGPDDPLRYPCACRGSIKYVHQGCLRVWLNRRGCKQCEVCRRSYSFVPVYSENAPERLPCREFVRGLSLRTLRVAAYVFVFLFNAFCFSLHPWGRSTAIDNQRVFRVSEKFALLFAGFLYNGWIAYIMTMMAVLNFMAEDILRIHRGIHGENEPGRGGGGACVFWKYTGILCDWWHDCLTRLGFFHSIFVEPLEAMIRPRNPQLREFGSIRRFLFLLDDNGFAVLAISCYVSFFFVLLPFMMGRLVILLFQRMGVATQLLSGDSLPQEPVVIGYWTMLSLSLAYLGSFSTLSRAIAKKLSLGFLVVAVALLYLLWIFSAKVWKNLYVVKLKEGFVLSLKFGVLPLVLGGWLDFCTLPILGTTVPQRLEFVSDYPFVMIVHWAYGELYLLLVSNSMELIQKKRPFWFLLDVTDPDYKITKLYLGQLLFALVFHASLMVILVHLPIMTISFISPSFFPLHLWFYEERIMFLSMAAYSWLGKIRVIDWLVDLIQPAIEPIVHKWIIMVSSWLQLRDFFLGNHANQNVRPLLQQGLEIADEWSQVLSIAEGSLVSFYGSQHDTTSEEDTDDDRFIKLRIALMLVLATVSLFLISTISMALPILVGRTFFHTISFIMNKFGLKHDDLYGFWIGCYILRVTYIRTCFIINHIMIRRTDLLLNLVLLWIRNALLFSVWVTFISILLGLLIDLMIIIPSQVPLNEPPVHSLLRDWLIGLAILHIWTYITMFTRINCFATVACREKLKRIKSVGINTLPWTWLLGNVMCPIIDTLLTTLAFPFWVANSLLPLLQFSGAVEQAVQRLIWPVLLAIIILGFLAKLTLDLFHYIHRLEYDDRYMVGDRVADFIEDHEDYSSQTMFTPITSFATVAWREKLQIIRSVNINHLPFTWLIIGSAMVTSLFPVPGFSREANLTVQRFVWPALLALMNEDGGYDRALPAVETDKRDDGGDLCRICRSPEGPDDPLRYPCACRGSIKYVHQECLRLWLNRRGYKQCEVSSLFLSSSRYSVSSFSLSLRRNRVLGFNFVIATENLRFVCGRSYSFVPVYSENAPERLPCREFVRGLSLRTLRVAAYVFVFLFNAFCFSLHPWGRSTAIDNQRVFRVSEKFALLFAGFLYDGLIAYLMTAIAILKLMAEDILRIHCEIHGENEPRRGGGGGVGGMIFSQGVDSSTSLWLNLVKHGLVFETHSLMNLEQSGGFFSFLMTMHLLVTSFVLAISFYVSFFFLLLPFMMGRLVIAILLLSGDSLAQEPVVIGYLTVLSFSSVFLVDSVQALAKRISLGFLMVAVALSYGLWILSAKLWKNLYAVKDGFVLFLKFGVMPLVIGCWLDFCILPIFGTAVSRRLELVSDCPLVMILHWAFGQLCLLLVFNSMELIQMILQKRPFWFLLDVTDPNYKITKLYLGQFLFALAFHASLMVILVHMPIMTISFISPSFFPLQICEERIMFLSMAADVLLVRIGAMEWLDELIKTAMEPIVHKWIITVSSWLQLSDFFLENHANQKVRPLLQQELEARDSWSILSPIAEGSLVRFYESQNDATSEEDTDDRCRFITLRIGLMFVLAALSLFLISTISMALPILVGRTFFHCIYFIMINFRLRNDDVYGFWIGCYILRVSYVGTCFIFNLIMNRRTDLLLNLVLLWIRNTLLLSIWVSFIPMLLGLLIDLMIIIPSQVPLKEPPVYLFLRDWLIGLVVLHIWTYLTMFTRVNCFATVACREKLDRIKSVGINRLPWTWLLGNVMCPIINTLLTTLAFPFWVANSLFPLLQFSGAVDQAVQRLIWPVLLAIIILGLAAKLTLDLFLYIHRLEYDDRYMVGDRVADFIEDQEYGIKLRTM</sequence>
<feature type="transmembrane region" description="Helical" evidence="4">
    <location>
        <begin position="2721"/>
        <end position="2742"/>
    </location>
</feature>
<name>A0ABQ8B8E4_BRANA</name>
<dbReference type="CDD" id="cd16702">
    <property type="entry name" value="RING_CH-C4HC3_MARCH6"/>
    <property type="match status" value="3"/>
</dbReference>
<evidence type="ECO:0000256" key="1">
    <source>
        <dbReference type="ARBA" id="ARBA00022723"/>
    </source>
</evidence>
<feature type="transmembrane region" description="Helical" evidence="4">
    <location>
        <begin position="379"/>
        <end position="399"/>
    </location>
</feature>
<dbReference type="SUPFAM" id="SSF57850">
    <property type="entry name" value="RING/U-box"/>
    <property type="match status" value="3"/>
</dbReference>
<evidence type="ECO:0000313" key="6">
    <source>
        <dbReference type="EMBL" id="KAH0900988.1"/>
    </source>
</evidence>
<feature type="transmembrane region" description="Helical" evidence="4">
    <location>
        <begin position="743"/>
        <end position="761"/>
    </location>
</feature>
<evidence type="ECO:0000256" key="2">
    <source>
        <dbReference type="ARBA" id="ARBA00022771"/>
    </source>
</evidence>
<feature type="transmembrane region" description="Helical" evidence="4">
    <location>
        <begin position="960"/>
        <end position="980"/>
    </location>
</feature>
<proteinExistence type="predicted"/>
<feature type="transmembrane region" description="Helical" evidence="4">
    <location>
        <begin position="700"/>
        <end position="723"/>
    </location>
</feature>
<protein>
    <recommendedName>
        <fullName evidence="5">RING-CH-type domain-containing protein</fullName>
    </recommendedName>
</protein>
<evidence type="ECO:0000313" key="7">
    <source>
        <dbReference type="Proteomes" id="UP000824890"/>
    </source>
</evidence>
<feature type="transmembrane region" description="Helical" evidence="4">
    <location>
        <begin position="2805"/>
        <end position="2829"/>
    </location>
</feature>
<feature type="transmembrane region" description="Helical" evidence="4">
    <location>
        <begin position="1497"/>
        <end position="1516"/>
    </location>
</feature>
<keyword evidence="4" id="KW-0812">Transmembrane</keyword>
<feature type="domain" description="RING-CH-type" evidence="5">
    <location>
        <begin position="16"/>
        <end position="77"/>
    </location>
</feature>
<dbReference type="PROSITE" id="PS51292">
    <property type="entry name" value="ZF_RING_CH"/>
    <property type="match status" value="3"/>
</dbReference>
<dbReference type="PANTHER" id="PTHR13145">
    <property type="entry name" value="SSM4 PROTEIN"/>
    <property type="match status" value="1"/>
</dbReference>
<dbReference type="InterPro" id="IPR013083">
    <property type="entry name" value="Znf_RING/FYVE/PHD"/>
</dbReference>
<feature type="transmembrane region" description="Helical" evidence="4">
    <location>
        <begin position="1061"/>
        <end position="1083"/>
    </location>
</feature>
<evidence type="ECO:0000259" key="5">
    <source>
        <dbReference type="PROSITE" id="PS51292"/>
    </source>
</evidence>
<feature type="transmembrane region" description="Helical" evidence="4">
    <location>
        <begin position="251"/>
        <end position="272"/>
    </location>
</feature>
<feature type="transmembrane region" description="Helical" evidence="4">
    <location>
        <begin position="2762"/>
        <end position="2785"/>
    </location>
</feature>
<keyword evidence="4" id="KW-1133">Transmembrane helix</keyword>
<feature type="transmembrane region" description="Helical" evidence="4">
    <location>
        <begin position="1747"/>
        <end position="1768"/>
    </location>
</feature>
<dbReference type="InterPro" id="IPR056521">
    <property type="entry name" value="MARCHF6-like_C"/>
</dbReference>
<gene>
    <name evidence="6" type="ORF">HID58_040491</name>
</gene>
<feature type="transmembrane region" description="Helical" evidence="4">
    <location>
        <begin position="104"/>
        <end position="125"/>
    </location>
</feature>
<feature type="transmembrane region" description="Helical" evidence="4">
    <location>
        <begin position="2316"/>
        <end position="2334"/>
    </location>
</feature>
<feature type="transmembrane region" description="Helical" evidence="4">
    <location>
        <begin position="1833"/>
        <end position="1857"/>
    </location>
</feature>
<feature type="transmembrane region" description="Helical" evidence="4">
    <location>
        <begin position="655"/>
        <end position="680"/>
    </location>
</feature>
<feature type="domain" description="RING-CH-type" evidence="5">
    <location>
        <begin position="1110"/>
        <end position="1171"/>
    </location>
</feature>
<feature type="transmembrane region" description="Helical" evidence="4">
    <location>
        <begin position="137"/>
        <end position="160"/>
    </location>
</feature>
<feature type="transmembrane region" description="Helical" evidence="4">
    <location>
        <begin position="611"/>
        <end position="635"/>
    </location>
</feature>
<feature type="transmembrane region" description="Helical" evidence="4">
    <location>
        <begin position="2188"/>
        <end position="2205"/>
    </location>
</feature>
<organism evidence="6 7">
    <name type="scientific">Brassica napus</name>
    <name type="common">Rape</name>
    <dbReference type="NCBI Taxonomy" id="3708"/>
    <lineage>
        <taxon>Eukaryota</taxon>
        <taxon>Viridiplantae</taxon>
        <taxon>Streptophyta</taxon>
        <taxon>Embryophyta</taxon>
        <taxon>Tracheophyta</taxon>
        <taxon>Spermatophyta</taxon>
        <taxon>Magnoliopsida</taxon>
        <taxon>eudicotyledons</taxon>
        <taxon>Gunneridae</taxon>
        <taxon>Pentapetalae</taxon>
        <taxon>rosids</taxon>
        <taxon>malvids</taxon>
        <taxon>Brassicales</taxon>
        <taxon>Brassicaceae</taxon>
        <taxon>Brassiceae</taxon>
        <taxon>Brassica</taxon>
    </lineage>
</organism>
<comment type="caution">
    <text evidence="6">The sequence shown here is derived from an EMBL/GenBank/DDBJ whole genome shotgun (WGS) entry which is preliminary data.</text>
</comment>
<feature type="transmembrane region" description="Helical" evidence="4">
    <location>
        <begin position="2473"/>
        <end position="2496"/>
    </location>
</feature>
<reference evidence="6 7" key="1">
    <citation type="submission" date="2021-05" db="EMBL/GenBank/DDBJ databases">
        <title>Genome Assembly of Synthetic Allotetraploid Brassica napus Reveals Homoeologous Exchanges between Subgenomes.</title>
        <authorList>
            <person name="Davis J.T."/>
        </authorList>
    </citation>
    <scope>NUCLEOTIDE SEQUENCE [LARGE SCALE GENOMIC DNA]</scope>
    <source>
        <strain evidence="7">cv. Da-Ae</strain>
        <tissue evidence="6">Seedling</tissue>
    </source>
</reference>
<evidence type="ECO:0000256" key="3">
    <source>
        <dbReference type="ARBA" id="ARBA00022833"/>
    </source>
</evidence>
<feature type="transmembrane region" description="Helical" evidence="4">
    <location>
        <begin position="2398"/>
        <end position="2418"/>
    </location>
</feature>
<feature type="transmembrane region" description="Helical" evidence="4">
    <location>
        <begin position="1394"/>
        <end position="1411"/>
    </location>
</feature>
<feature type="transmembrane region" description="Helical" evidence="4">
    <location>
        <begin position="1921"/>
        <end position="1940"/>
    </location>
</feature>
<feature type="transmembrane region" description="Helical" evidence="4">
    <location>
        <begin position="2430"/>
        <end position="2453"/>
    </location>
</feature>